<evidence type="ECO:0000313" key="3">
    <source>
        <dbReference type="EMBL" id="EKC74368.1"/>
    </source>
</evidence>
<dbReference type="InterPro" id="IPR004099">
    <property type="entry name" value="Pyr_nucl-diS_OxRdtase_dimer"/>
</dbReference>
<dbReference type="AlphaFoldDB" id="K1TWR0"/>
<name>K1TWR0_9ZZZZ</name>
<proteinExistence type="predicted"/>
<dbReference type="InterPro" id="IPR016156">
    <property type="entry name" value="FAD/NAD-linked_Rdtase_dimer_sf"/>
</dbReference>
<evidence type="ECO:0000259" key="2">
    <source>
        <dbReference type="Pfam" id="PF02852"/>
    </source>
</evidence>
<comment type="caution">
    <text evidence="3">The sequence shown here is derived from an EMBL/GenBank/DDBJ whole genome shotgun (WGS) entry which is preliminary data.</text>
</comment>
<gene>
    <name evidence="3" type="ORF">LEA_05763</name>
</gene>
<organism evidence="3">
    <name type="scientific">human gut metagenome</name>
    <dbReference type="NCBI Taxonomy" id="408170"/>
    <lineage>
        <taxon>unclassified sequences</taxon>
        <taxon>metagenomes</taxon>
        <taxon>organismal metagenomes</taxon>
    </lineage>
</organism>
<sequence length="82" mass="8980">VPGCIYTDPEIASVGITEDEAKQQGIPVKKGKFLMTGNGRSLIDEQERGFIKVLAHQETDLILGAHVPVHPIPLQYDQGQRS</sequence>
<reference evidence="3" key="1">
    <citation type="journal article" date="2013" name="Environ. Microbiol.">
        <title>Microbiota from the distal guts of lean and obese adolescents exhibit partial functional redundancy besides clear differences in community structure.</title>
        <authorList>
            <person name="Ferrer M."/>
            <person name="Ruiz A."/>
            <person name="Lanza F."/>
            <person name="Haange S.B."/>
            <person name="Oberbach A."/>
            <person name="Till H."/>
            <person name="Bargiela R."/>
            <person name="Campoy C."/>
            <person name="Segura M.T."/>
            <person name="Richter M."/>
            <person name="von Bergen M."/>
            <person name="Seifert J."/>
            <person name="Suarez A."/>
        </authorList>
    </citation>
    <scope>NUCLEOTIDE SEQUENCE</scope>
</reference>
<dbReference type="InterPro" id="IPR050151">
    <property type="entry name" value="Class-I_Pyr_Nuc-Dis_Oxidored"/>
</dbReference>
<feature type="domain" description="Pyridine nucleotide-disulphide oxidoreductase dimerisation" evidence="2">
    <location>
        <begin position="1"/>
        <end position="67"/>
    </location>
</feature>
<dbReference type="GO" id="GO:0006103">
    <property type="term" value="P:2-oxoglutarate metabolic process"/>
    <property type="evidence" value="ECO:0007669"/>
    <property type="project" value="TreeGrafter"/>
</dbReference>
<protein>
    <submittedName>
        <fullName evidence="3">Protein containing Pyridine nucleotide-disulfide oxidoreductase, dimerization domain protein</fullName>
        <ecNumber evidence="3">1.-.-.-</ecNumber>
    </submittedName>
</protein>
<dbReference type="GO" id="GO:0004148">
    <property type="term" value="F:dihydrolipoyl dehydrogenase (NADH) activity"/>
    <property type="evidence" value="ECO:0007669"/>
    <property type="project" value="TreeGrafter"/>
</dbReference>
<dbReference type="PANTHER" id="PTHR22912">
    <property type="entry name" value="DISULFIDE OXIDOREDUCTASE"/>
    <property type="match status" value="1"/>
</dbReference>
<feature type="non-terminal residue" evidence="3">
    <location>
        <position position="1"/>
    </location>
</feature>
<dbReference type="Gene3D" id="3.30.390.30">
    <property type="match status" value="1"/>
</dbReference>
<keyword evidence="3" id="KW-0560">Oxidoreductase</keyword>
<keyword evidence="1" id="KW-0520">NAD</keyword>
<evidence type="ECO:0000256" key="1">
    <source>
        <dbReference type="ARBA" id="ARBA00023027"/>
    </source>
</evidence>
<dbReference type="GO" id="GO:0050660">
    <property type="term" value="F:flavin adenine dinucleotide binding"/>
    <property type="evidence" value="ECO:0007669"/>
    <property type="project" value="TreeGrafter"/>
</dbReference>
<dbReference type="Pfam" id="PF02852">
    <property type="entry name" value="Pyr_redox_dim"/>
    <property type="match status" value="1"/>
</dbReference>
<dbReference type="EC" id="1.-.-.-" evidence="3"/>
<dbReference type="PANTHER" id="PTHR22912:SF217">
    <property type="entry name" value="DIHYDROLIPOYL DEHYDROGENASE"/>
    <property type="match status" value="1"/>
</dbReference>
<dbReference type="EMBL" id="AJWY01003759">
    <property type="protein sequence ID" value="EKC74368.1"/>
    <property type="molecule type" value="Genomic_DNA"/>
</dbReference>
<dbReference type="SUPFAM" id="SSF55424">
    <property type="entry name" value="FAD/NAD-linked reductases, dimerisation (C-terminal) domain"/>
    <property type="match status" value="1"/>
</dbReference>
<accession>K1TWR0</accession>